<feature type="domain" description="THIF-type NAD/FAD binding fold" evidence="1">
    <location>
        <begin position="12"/>
        <end position="340"/>
    </location>
</feature>
<name>A0A1E5RZE7_9ASCO</name>
<sequence>MSTEDNVDVELYDRQIRLWGMSTQKLILKSNVLVVNLNGVGTEIMKNLLLSGIGNITVLDEHVIDIEDVNTYYNQFFIYKSNIENMTGKVKRLDIAEANMKDMNPRCNLTTVTSDTEKLLLDKTFLNKFDLVIITEILDNEFLCQVNDISRELNLPIYITQSYGLSSMIFVDYISRISISEKLLDIKNDAVQIERETEMISKGHFPVKLTKNTELVSKELVNNEEDGNMKLVMKTLNKFISYREMIEKLSTEECISNQFNNRQLRNLKSNTTIPFMLNSLNPNIFSTDEYFNKCKGIELPAVAAIVGAALVQDFISSLNKTKLINNLLLFDAKNDEMPIIEI</sequence>
<dbReference type="Pfam" id="PF00899">
    <property type="entry name" value="ThiF"/>
    <property type="match status" value="1"/>
</dbReference>
<dbReference type="GO" id="GO:0031510">
    <property type="term" value="C:SUMO activating enzyme complex"/>
    <property type="evidence" value="ECO:0007669"/>
    <property type="project" value="TreeGrafter"/>
</dbReference>
<evidence type="ECO:0000259" key="1">
    <source>
        <dbReference type="Pfam" id="PF00899"/>
    </source>
</evidence>
<protein>
    <submittedName>
        <fullName evidence="2">DNA damage tolerance protein RHC31</fullName>
    </submittedName>
</protein>
<reference evidence="3" key="1">
    <citation type="journal article" date="2016" name="Genome Announc.">
        <title>Genome sequences of three species of Hanseniaspora isolated from spontaneous wine fermentations.</title>
        <authorList>
            <person name="Sternes P.R."/>
            <person name="Lee D."/>
            <person name="Kutyna D.R."/>
            <person name="Borneman A.R."/>
        </authorList>
    </citation>
    <scope>NUCLEOTIDE SEQUENCE [LARGE SCALE GENOMIC DNA]</scope>
    <source>
        <strain evidence="3">AWRI3578</strain>
    </source>
</reference>
<dbReference type="SUPFAM" id="SSF69572">
    <property type="entry name" value="Activating enzymes of the ubiquitin-like proteins"/>
    <property type="match status" value="1"/>
</dbReference>
<dbReference type="PANTHER" id="PTHR10953:SF162">
    <property type="entry name" value="SUMO-ACTIVATING ENZYME SUBUNIT 1"/>
    <property type="match status" value="1"/>
</dbReference>
<dbReference type="GO" id="GO:0005737">
    <property type="term" value="C:cytoplasm"/>
    <property type="evidence" value="ECO:0007669"/>
    <property type="project" value="TreeGrafter"/>
</dbReference>
<proteinExistence type="predicted"/>
<accession>A0A1E5RZE7</accession>
<dbReference type="Gene3D" id="3.40.50.720">
    <property type="entry name" value="NAD(P)-binding Rossmann-like Domain"/>
    <property type="match status" value="1"/>
</dbReference>
<dbReference type="InterPro" id="IPR045886">
    <property type="entry name" value="ThiF/MoeB/HesA"/>
</dbReference>
<dbReference type="EMBL" id="LPNL01000001">
    <property type="protein sequence ID" value="OEJ92206.1"/>
    <property type="molecule type" value="Genomic_DNA"/>
</dbReference>
<dbReference type="AlphaFoldDB" id="A0A1E5RZE7"/>
<keyword evidence="3" id="KW-1185">Reference proteome</keyword>
<dbReference type="GO" id="GO:0016925">
    <property type="term" value="P:protein sumoylation"/>
    <property type="evidence" value="ECO:0007669"/>
    <property type="project" value="TreeGrafter"/>
</dbReference>
<dbReference type="GO" id="GO:0019948">
    <property type="term" value="F:SUMO activating enzyme activity"/>
    <property type="evidence" value="ECO:0007669"/>
    <property type="project" value="TreeGrafter"/>
</dbReference>
<evidence type="ECO:0000313" key="3">
    <source>
        <dbReference type="Proteomes" id="UP000095605"/>
    </source>
</evidence>
<gene>
    <name evidence="2" type="ORF">AWRI3578_g87</name>
</gene>
<dbReference type="PANTHER" id="PTHR10953">
    <property type="entry name" value="UBIQUITIN-ACTIVATING ENZYME E1"/>
    <property type="match status" value="1"/>
</dbReference>
<comment type="caution">
    <text evidence="2">The sequence shown here is derived from an EMBL/GenBank/DDBJ whole genome shotgun (WGS) entry which is preliminary data.</text>
</comment>
<dbReference type="InterPro" id="IPR000594">
    <property type="entry name" value="ThiF_NAD_FAD-bd"/>
</dbReference>
<dbReference type="Proteomes" id="UP000095605">
    <property type="component" value="Unassembled WGS sequence"/>
</dbReference>
<dbReference type="OrthoDB" id="1708823at2759"/>
<evidence type="ECO:0000313" key="2">
    <source>
        <dbReference type="EMBL" id="OEJ92206.1"/>
    </source>
</evidence>
<dbReference type="InterPro" id="IPR035985">
    <property type="entry name" value="Ubiquitin-activating_enz"/>
</dbReference>
<organism evidence="2 3">
    <name type="scientific">Hanseniaspora opuntiae</name>
    <dbReference type="NCBI Taxonomy" id="211096"/>
    <lineage>
        <taxon>Eukaryota</taxon>
        <taxon>Fungi</taxon>
        <taxon>Dikarya</taxon>
        <taxon>Ascomycota</taxon>
        <taxon>Saccharomycotina</taxon>
        <taxon>Saccharomycetes</taxon>
        <taxon>Saccharomycodales</taxon>
        <taxon>Saccharomycodaceae</taxon>
        <taxon>Hanseniaspora</taxon>
    </lineage>
</organism>